<dbReference type="InterPro" id="IPR037238">
    <property type="entry name" value="YbiA-like_sf"/>
</dbReference>
<keyword evidence="3" id="KW-0812">Transmembrane</keyword>
<proteinExistence type="predicted"/>
<gene>
    <name evidence="5" type="ORF">GMC75_02580</name>
</gene>
<dbReference type="EMBL" id="WMYS01000001">
    <property type="protein sequence ID" value="MTR40598.1"/>
    <property type="molecule type" value="Genomic_DNA"/>
</dbReference>
<dbReference type="InterPro" id="IPR012816">
    <property type="entry name" value="NADAR"/>
</dbReference>
<dbReference type="Proteomes" id="UP000430295">
    <property type="component" value="Unassembled WGS sequence"/>
</dbReference>
<dbReference type="CDD" id="cd15457">
    <property type="entry name" value="NADAR"/>
    <property type="match status" value="1"/>
</dbReference>
<dbReference type="AlphaFoldDB" id="A0A6I3P2N5"/>
<evidence type="ECO:0000313" key="6">
    <source>
        <dbReference type="Proteomes" id="UP000430295"/>
    </source>
</evidence>
<comment type="caution">
    <text evidence="5">The sequence shown here is derived from an EMBL/GenBank/DDBJ whole genome shotgun (WGS) entry which is preliminary data.</text>
</comment>
<accession>A0A6I3P2N5</accession>
<reference evidence="5 6" key="1">
    <citation type="journal article" date="2019" name="Nat. Med.">
        <title>A library of human gut bacterial isolates paired with longitudinal multiomics data enables mechanistic microbiome research.</title>
        <authorList>
            <person name="Poyet M."/>
            <person name="Groussin M."/>
            <person name="Gibbons S.M."/>
            <person name="Avila-Pacheco J."/>
            <person name="Jiang X."/>
            <person name="Kearney S.M."/>
            <person name="Perrotta A.R."/>
            <person name="Berdy B."/>
            <person name="Zhao S."/>
            <person name="Lieberman T.D."/>
            <person name="Swanson P.K."/>
            <person name="Smith M."/>
            <person name="Roesemann S."/>
            <person name="Alexander J.E."/>
            <person name="Rich S.A."/>
            <person name="Livny J."/>
            <person name="Vlamakis H."/>
            <person name="Clish C."/>
            <person name="Bullock K."/>
            <person name="Deik A."/>
            <person name="Scott J."/>
            <person name="Pierce K.A."/>
            <person name="Xavier R.J."/>
            <person name="Alm E.J."/>
        </authorList>
    </citation>
    <scope>NUCLEOTIDE SEQUENCE [LARGE SCALE GENOMIC DNA]</scope>
    <source>
        <strain evidence="5 6">BIOML-A18</strain>
    </source>
</reference>
<dbReference type="Pfam" id="PF08719">
    <property type="entry name" value="NADAR"/>
    <property type="match status" value="1"/>
</dbReference>
<dbReference type="Gene3D" id="1.10.357.40">
    <property type="entry name" value="YbiA-like"/>
    <property type="match status" value="1"/>
</dbReference>
<name>A0A6I3P2N5_STRPA</name>
<evidence type="ECO:0000259" key="4">
    <source>
        <dbReference type="Pfam" id="PF08719"/>
    </source>
</evidence>
<evidence type="ECO:0000256" key="1">
    <source>
        <dbReference type="ARBA" id="ARBA00000022"/>
    </source>
</evidence>
<sequence>MLNKVKTKVLISVGTVAATSFILMMGYTAGQHSTAKQSRKEIELAAAKLVEDKQGEDKASILSSDTVLVPQIQEKIRQIASPIDAALEGRNRQNPLRPDWEEIKDEVMLQALRMKFSQNPEIAKELLATGDAIIIENTRNDAYWADEGDGSGKNKLGLLLKQVREELKNSTL</sequence>
<evidence type="ECO:0000313" key="5">
    <source>
        <dbReference type="EMBL" id="MTR40598.1"/>
    </source>
</evidence>
<keyword evidence="3" id="KW-0472">Membrane</keyword>
<organism evidence="5 6">
    <name type="scientific">Streptococcus parasanguinis</name>
    <dbReference type="NCBI Taxonomy" id="1318"/>
    <lineage>
        <taxon>Bacteria</taxon>
        <taxon>Bacillati</taxon>
        <taxon>Bacillota</taxon>
        <taxon>Bacilli</taxon>
        <taxon>Lactobacillales</taxon>
        <taxon>Streptococcaceae</taxon>
        <taxon>Streptococcus</taxon>
    </lineage>
</organism>
<feature type="domain" description="NADAR" evidence="4">
    <location>
        <begin position="67"/>
        <end position="168"/>
    </location>
</feature>
<dbReference type="SUPFAM" id="SSF143990">
    <property type="entry name" value="YbiA-like"/>
    <property type="match status" value="1"/>
</dbReference>
<protein>
    <submittedName>
        <fullName evidence="5">DUF1768 domain-containing protein</fullName>
    </submittedName>
</protein>
<evidence type="ECO:0000256" key="2">
    <source>
        <dbReference type="ARBA" id="ARBA00000751"/>
    </source>
</evidence>
<comment type="catalytic activity">
    <reaction evidence="2">
        <text>2,5-diamino-6-hydroxy-4-(5-phosphoribosylamino)-pyrimidine + H2O = 2,5,6-triamino-4-hydroxypyrimidine + D-ribose 5-phosphate</text>
        <dbReference type="Rhea" id="RHEA:23436"/>
        <dbReference type="ChEBI" id="CHEBI:15377"/>
        <dbReference type="ChEBI" id="CHEBI:58614"/>
        <dbReference type="ChEBI" id="CHEBI:78346"/>
        <dbReference type="ChEBI" id="CHEBI:137796"/>
    </reaction>
</comment>
<keyword evidence="3" id="KW-1133">Transmembrane helix</keyword>
<comment type="catalytic activity">
    <reaction evidence="1">
        <text>5-amino-6-(5-phospho-D-ribosylamino)uracil + H2O = 5,6-diaminouracil + D-ribose 5-phosphate</text>
        <dbReference type="Rhea" id="RHEA:55020"/>
        <dbReference type="ChEBI" id="CHEBI:15377"/>
        <dbReference type="ChEBI" id="CHEBI:46252"/>
        <dbReference type="ChEBI" id="CHEBI:58453"/>
        <dbReference type="ChEBI" id="CHEBI:78346"/>
    </reaction>
</comment>
<evidence type="ECO:0000256" key="3">
    <source>
        <dbReference type="SAM" id="Phobius"/>
    </source>
</evidence>
<feature type="transmembrane region" description="Helical" evidence="3">
    <location>
        <begin position="9"/>
        <end position="30"/>
    </location>
</feature>